<evidence type="ECO:0000259" key="7">
    <source>
        <dbReference type="PROSITE" id="PS51918"/>
    </source>
</evidence>
<accession>A0A6M3IR83</accession>
<comment type="cofactor">
    <cofactor evidence="1">
        <name>[4Fe-4S] cluster</name>
        <dbReference type="ChEBI" id="CHEBI:49883"/>
    </cofactor>
</comment>
<dbReference type="Gene3D" id="3.20.20.70">
    <property type="entry name" value="Aldolase class I"/>
    <property type="match status" value="1"/>
</dbReference>
<evidence type="ECO:0000256" key="4">
    <source>
        <dbReference type="ARBA" id="ARBA00023004"/>
    </source>
</evidence>
<sequence>MKVSFVQPYFKNIWESVGVGSIVAYCKSRARGVEFRVYQENYDPFDCIVRRCADSDIVAFSATSPTYARALLFAREIKEINPRARTVLGGWHASAVAPGAIDMMYIDQVVRGEGEEPFLRILNGDTTPVLEGGRLQFTDLPWVDREAINERRQIDYCQTTWGERIASLQSIRGCKMNCKMCAQSCMTGKYNKSTNPLRMRDPADTMDEIEWLGREYGIDRFKFLDPTWAVDDDVVFAFCEEKLRRGNSVKWDAEAHAHFATRRGLEIMARAGCDVVMVGCESGSQKTLDRLNKGATVEEIKRVFEWAREFGMRRRAFFMVGVPGETLSDVYSTYMLIKEIQPDIFGMTFLTPYPGSGFYDPEAHGDVDWSVCDEYGNDFWRTEHFTNQQLKDIQQWFHLHFWDSLVEHRKRVMA</sequence>
<dbReference type="GO" id="GO:0051539">
    <property type="term" value="F:4 iron, 4 sulfur cluster binding"/>
    <property type="evidence" value="ECO:0007669"/>
    <property type="project" value="UniProtKB-KW"/>
</dbReference>
<dbReference type="InterPro" id="IPR013785">
    <property type="entry name" value="Aldolase_TIM"/>
</dbReference>
<dbReference type="GO" id="GO:0046872">
    <property type="term" value="F:metal ion binding"/>
    <property type="evidence" value="ECO:0007669"/>
    <property type="project" value="UniProtKB-KW"/>
</dbReference>
<dbReference type="Pfam" id="PF02310">
    <property type="entry name" value="B12-binding"/>
    <property type="match status" value="1"/>
</dbReference>
<dbReference type="EMBL" id="MT141393">
    <property type="protein sequence ID" value="QJA60046.1"/>
    <property type="molecule type" value="Genomic_DNA"/>
</dbReference>
<keyword evidence="2" id="KW-0949">S-adenosyl-L-methionine</keyword>
<evidence type="ECO:0000259" key="6">
    <source>
        <dbReference type="PROSITE" id="PS51332"/>
    </source>
</evidence>
<dbReference type="GO" id="GO:0003824">
    <property type="term" value="F:catalytic activity"/>
    <property type="evidence" value="ECO:0007669"/>
    <property type="project" value="InterPro"/>
</dbReference>
<dbReference type="PROSITE" id="PS51332">
    <property type="entry name" value="B12_BINDING"/>
    <property type="match status" value="1"/>
</dbReference>
<gene>
    <name evidence="8" type="ORF">MM415B01206_0015</name>
</gene>
<keyword evidence="3" id="KW-0479">Metal-binding</keyword>
<evidence type="ECO:0000256" key="1">
    <source>
        <dbReference type="ARBA" id="ARBA00001966"/>
    </source>
</evidence>
<dbReference type="SFLD" id="SFLDG01123">
    <property type="entry name" value="methyltransferase_(Class_B)"/>
    <property type="match status" value="1"/>
</dbReference>
<reference evidence="8" key="1">
    <citation type="submission" date="2020-03" db="EMBL/GenBank/DDBJ databases">
        <title>The deep terrestrial virosphere.</title>
        <authorList>
            <person name="Holmfeldt K."/>
            <person name="Nilsson E."/>
            <person name="Simone D."/>
            <person name="Lopez-Fernandez M."/>
            <person name="Wu X."/>
            <person name="de Brujin I."/>
            <person name="Lundin D."/>
            <person name="Andersson A."/>
            <person name="Bertilsson S."/>
            <person name="Dopson M."/>
        </authorList>
    </citation>
    <scope>NUCLEOTIDE SEQUENCE</scope>
    <source>
        <strain evidence="8">MM415B01206</strain>
    </source>
</reference>
<dbReference type="Pfam" id="PF04055">
    <property type="entry name" value="Radical_SAM"/>
    <property type="match status" value="1"/>
</dbReference>
<keyword evidence="5" id="KW-0411">Iron-sulfur</keyword>
<dbReference type="AlphaFoldDB" id="A0A6M3IR83"/>
<proteinExistence type="predicted"/>
<protein>
    <submittedName>
        <fullName evidence="8">Putative radical SAM superfamily protein</fullName>
    </submittedName>
</protein>
<dbReference type="CDD" id="cd01335">
    <property type="entry name" value="Radical_SAM"/>
    <property type="match status" value="1"/>
</dbReference>
<dbReference type="CDD" id="cd02068">
    <property type="entry name" value="radical_SAM_B12_BD"/>
    <property type="match status" value="1"/>
</dbReference>
<feature type="domain" description="Radical SAM core" evidence="7">
    <location>
        <begin position="160"/>
        <end position="391"/>
    </location>
</feature>
<dbReference type="InterPro" id="IPR034466">
    <property type="entry name" value="Methyltransferase_Class_B"/>
</dbReference>
<dbReference type="PANTHER" id="PTHR43409">
    <property type="entry name" value="ANAEROBIC MAGNESIUM-PROTOPORPHYRIN IX MONOMETHYL ESTER CYCLASE-RELATED"/>
    <property type="match status" value="1"/>
</dbReference>
<dbReference type="InterPro" id="IPR006638">
    <property type="entry name" value="Elp3/MiaA/NifB-like_rSAM"/>
</dbReference>
<organism evidence="8">
    <name type="scientific">viral metagenome</name>
    <dbReference type="NCBI Taxonomy" id="1070528"/>
    <lineage>
        <taxon>unclassified sequences</taxon>
        <taxon>metagenomes</taxon>
        <taxon>organismal metagenomes</taxon>
    </lineage>
</organism>
<dbReference type="SMART" id="SM00729">
    <property type="entry name" value="Elp3"/>
    <property type="match status" value="1"/>
</dbReference>
<dbReference type="SUPFAM" id="SSF102114">
    <property type="entry name" value="Radical SAM enzymes"/>
    <property type="match status" value="1"/>
</dbReference>
<dbReference type="InterPro" id="IPR007197">
    <property type="entry name" value="rSAM"/>
</dbReference>
<name>A0A6M3IR83_9ZZZZ</name>
<evidence type="ECO:0000256" key="2">
    <source>
        <dbReference type="ARBA" id="ARBA00022691"/>
    </source>
</evidence>
<evidence type="ECO:0000256" key="3">
    <source>
        <dbReference type="ARBA" id="ARBA00022723"/>
    </source>
</evidence>
<dbReference type="PROSITE" id="PS51918">
    <property type="entry name" value="RADICAL_SAM"/>
    <property type="match status" value="1"/>
</dbReference>
<dbReference type="Gene3D" id="3.40.50.280">
    <property type="entry name" value="Cobalamin-binding domain"/>
    <property type="match status" value="1"/>
</dbReference>
<evidence type="ECO:0000313" key="8">
    <source>
        <dbReference type="EMBL" id="QJA60046.1"/>
    </source>
</evidence>
<feature type="domain" description="B12-binding" evidence="6">
    <location>
        <begin position="2"/>
        <end position="132"/>
    </location>
</feature>
<dbReference type="SFLD" id="SFLDG01082">
    <property type="entry name" value="B12-binding_domain_containing"/>
    <property type="match status" value="1"/>
</dbReference>
<keyword evidence="4" id="KW-0408">Iron</keyword>
<dbReference type="SFLD" id="SFLDS00029">
    <property type="entry name" value="Radical_SAM"/>
    <property type="match status" value="1"/>
</dbReference>
<dbReference type="GO" id="GO:0031419">
    <property type="term" value="F:cobalamin binding"/>
    <property type="evidence" value="ECO:0007669"/>
    <property type="project" value="InterPro"/>
</dbReference>
<dbReference type="InterPro" id="IPR051198">
    <property type="entry name" value="BchE-like"/>
</dbReference>
<dbReference type="InterPro" id="IPR058240">
    <property type="entry name" value="rSAM_sf"/>
</dbReference>
<evidence type="ECO:0000256" key="5">
    <source>
        <dbReference type="ARBA" id="ARBA00023014"/>
    </source>
</evidence>
<dbReference type="InterPro" id="IPR006158">
    <property type="entry name" value="Cobalamin-bd"/>
</dbReference>